<accession>A0A9X2GQ59</accession>
<dbReference type="InterPro" id="IPR036005">
    <property type="entry name" value="Creatinase/aminopeptidase-like"/>
</dbReference>
<proteinExistence type="predicted"/>
<sequence length="94" mass="9687">MSVPAAGPISPGDVVPVEIRCTYGFLEVRGRIPLILGEPTGPVADALDRAMAGYAAGLRAIRPGNTAGQAPPRSPRNWAVPATSHASWGSTRSP</sequence>
<dbReference type="Proteomes" id="UP001139648">
    <property type="component" value="Unassembled WGS sequence"/>
</dbReference>
<reference evidence="2" key="1">
    <citation type="submission" date="2022-06" db="EMBL/GenBank/DDBJ databases">
        <title>Sequencing the genomes of 1000 actinobacteria strains.</title>
        <authorList>
            <person name="Klenk H.-P."/>
        </authorList>
    </citation>
    <scope>NUCLEOTIDE SEQUENCE</scope>
    <source>
        <strain evidence="2">DSM 46694</strain>
    </source>
</reference>
<dbReference type="EMBL" id="JAMZEB010000002">
    <property type="protein sequence ID" value="MCP2358453.1"/>
    <property type="molecule type" value="Genomic_DNA"/>
</dbReference>
<name>A0A9X2GQ59_9ACTN</name>
<comment type="caution">
    <text evidence="2">The sequence shown here is derived from an EMBL/GenBank/DDBJ whole genome shotgun (WGS) entry which is preliminary data.</text>
</comment>
<evidence type="ECO:0000313" key="3">
    <source>
        <dbReference type="Proteomes" id="UP001139648"/>
    </source>
</evidence>
<dbReference type="AlphaFoldDB" id="A0A9X2GQ59"/>
<gene>
    <name evidence="2" type="ORF">HD597_005473</name>
</gene>
<protein>
    <submittedName>
        <fullName evidence="2">Uncharacterized protein</fullName>
    </submittedName>
</protein>
<dbReference type="RefSeq" id="WP_253745620.1">
    <property type="nucleotide sequence ID" value="NZ_BAABKA010000054.1"/>
</dbReference>
<dbReference type="SUPFAM" id="SSF55920">
    <property type="entry name" value="Creatinase/aminopeptidase"/>
    <property type="match status" value="1"/>
</dbReference>
<evidence type="ECO:0000256" key="1">
    <source>
        <dbReference type="SAM" id="MobiDB-lite"/>
    </source>
</evidence>
<evidence type="ECO:0000313" key="2">
    <source>
        <dbReference type="EMBL" id="MCP2358453.1"/>
    </source>
</evidence>
<feature type="compositionally biased region" description="Polar residues" evidence="1">
    <location>
        <begin position="84"/>
        <end position="94"/>
    </location>
</feature>
<feature type="region of interest" description="Disordered" evidence="1">
    <location>
        <begin position="62"/>
        <end position="94"/>
    </location>
</feature>
<keyword evidence="3" id="KW-1185">Reference proteome</keyword>
<organism evidence="2 3">
    <name type="scientific">Nonomuraea thailandensis</name>
    <dbReference type="NCBI Taxonomy" id="1188745"/>
    <lineage>
        <taxon>Bacteria</taxon>
        <taxon>Bacillati</taxon>
        <taxon>Actinomycetota</taxon>
        <taxon>Actinomycetes</taxon>
        <taxon>Streptosporangiales</taxon>
        <taxon>Streptosporangiaceae</taxon>
        <taxon>Nonomuraea</taxon>
    </lineage>
</organism>